<protein>
    <recommendedName>
        <fullName evidence="6">Arginine biosynthesis bifunctional protein ArgJ</fullName>
    </recommendedName>
    <domain>
        <recommendedName>
            <fullName evidence="6">Glutamate N-acetyltransferase</fullName>
            <ecNumber evidence="6">2.3.1.35</ecNumber>
        </recommendedName>
        <alternativeName>
            <fullName evidence="6">Ornithine acetyltransferase</fullName>
            <shortName evidence="6">OATase</shortName>
        </alternativeName>
        <alternativeName>
            <fullName evidence="6">Ornithine transacetylase</fullName>
        </alternativeName>
    </domain>
    <domain>
        <recommendedName>
            <fullName evidence="6">Amino-acid acetyltransferase</fullName>
            <ecNumber evidence="6">2.3.1.1</ecNumber>
        </recommendedName>
        <alternativeName>
            <fullName evidence="6">N-acetylglutamate synthase</fullName>
            <shortName evidence="6">AGSase</shortName>
        </alternativeName>
    </domain>
    <component>
        <recommendedName>
            <fullName evidence="6">Arginine biosynthesis bifunctional protein ArgJ alpha chain</fullName>
        </recommendedName>
    </component>
    <component>
        <recommendedName>
            <fullName evidence="6">Arginine biosynthesis bifunctional protein ArgJ beta chain</fullName>
        </recommendedName>
    </component>
</protein>
<dbReference type="InterPro" id="IPR042195">
    <property type="entry name" value="ArgJ_beta_C"/>
</dbReference>
<keyword evidence="6" id="KW-0511">Multifunctional enzyme</keyword>
<feature type="binding site" evidence="6">
    <location>
        <position position="272"/>
    </location>
    <ligand>
        <name>substrate</name>
    </ligand>
</feature>
<evidence type="ECO:0000256" key="5">
    <source>
        <dbReference type="ARBA" id="ARBA00023315"/>
    </source>
</evidence>
<keyword evidence="6" id="KW-0055">Arginine biosynthesis</keyword>
<feature type="site" description="Involved in the stabilization of negative charge on the oxyanion by the formation of the oxyanion hole" evidence="6">
    <location>
        <position position="111"/>
    </location>
</feature>
<reference evidence="8" key="2">
    <citation type="submission" date="2015-02" db="EMBL/GenBank/DDBJ databases">
        <title>Complete Genome Sequence of Pelosinus fermentans JBW45.</title>
        <authorList>
            <person name="De Leon K.B."/>
            <person name="Utturkar S.M."/>
            <person name="Camilleri L.B."/>
            <person name="Arkin A.P."/>
            <person name="Fields M.W."/>
            <person name="Brown S.D."/>
            <person name="Wall J.D."/>
        </authorList>
    </citation>
    <scope>NUCLEOTIDE SEQUENCE [LARGE SCALE GENOMIC DNA]</scope>
    <source>
        <strain evidence="8">JBW45</strain>
    </source>
</reference>
<keyword evidence="4 6" id="KW-0068">Autocatalytic cleavage</keyword>
<dbReference type="KEGG" id="pft:JBW_01231"/>
<dbReference type="Gene3D" id="3.10.20.340">
    <property type="entry name" value="ArgJ beta chain, C-terminal domain"/>
    <property type="match status" value="1"/>
</dbReference>
<evidence type="ECO:0000313" key="7">
    <source>
        <dbReference type="EMBL" id="AJQ26583.1"/>
    </source>
</evidence>
<dbReference type="PANTHER" id="PTHR23100:SF0">
    <property type="entry name" value="ARGININE BIOSYNTHESIS BIFUNCTIONAL PROTEIN ARGJ, MITOCHONDRIAL"/>
    <property type="match status" value="1"/>
</dbReference>
<dbReference type="PANTHER" id="PTHR23100">
    <property type="entry name" value="ARGININE BIOSYNTHESIS BIFUNCTIONAL PROTEIN ARGJ"/>
    <property type="match status" value="1"/>
</dbReference>
<dbReference type="AlphaFoldDB" id="I9NRT5"/>
<feature type="chain" id="PRO_5023329362" description="Arginine biosynthesis bifunctional protein ArgJ alpha chain" evidence="6">
    <location>
        <begin position="1"/>
        <end position="184"/>
    </location>
</feature>
<dbReference type="GO" id="GO:0006526">
    <property type="term" value="P:L-arginine biosynthetic process"/>
    <property type="evidence" value="ECO:0007669"/>
    <property type="project" value="UniProtKB-UniRule"/>
</dbReference>
<comment type="subcellular location">
    <subcellularLocation>
        <location evidence="6">Cytoplasm</location>
    </subcellularLocation>
</comment>
<comment type="similarity">
    <text evidence="1 6">Belongs to the ArgJ family.</text>
</comment>
<keyword evidence="5 6" id="KW-0012">Acyltransferase</keyword>
<gene>
    <name evidence="6" type="primary">argJ</name>
    <name evidence="7" type="ORF">JBW_01231</name>
</gene>
<dbReference type="GO" id="GO:0006592">
    <property type="term" value="P:ornithine biosynthetic process"/>
    <property type="evidence" value="ECO:0007669"/>
    <property type="project" value="TreeGrafter"/>
</dbReference>
<organism evidence="7 8">
    <name type="scientific">Pelosinus fermentans JBW45</name>
    <dbReference type="NCBI Taxonomy" id="1192197"/>
    <lineage>
        <taxon>Bacteria</taxon>
        <taxon>Bacillati</taxon>
        <taxon>Bacillota</taxon>
        <taxon>Negativicutes</taxon>
        <taxon>Selenomonadales</taxon>
        <taxon>Sporomusaceae</taxon>
        <taxon>Pelosinus</taxon>
    </lineage>
</organism>
<name>I9NRT5_9FIRM</name>
<comment type="function">
    <text evidence="6">Catalyzes two activities which are involved in the cyclic version of arginine biosynthesis: the synthesis of N-acetylglutamate from glutamate and acetyl-CoA as the acetyl donor, and of ornithine by transacetylation between N(2)-acetylornithine and glutamate.</text>
</comment>
<reference evidence="7 8" key="1">
    <citation type="journal article" date="2015" name="Genome Announc.">
        <title>Complete Genome Sequence of Pelosinus fermentans JBW45, a Member of a Remarkably Competitive Group of Negativicutes in the Firmicutes Phylum.</title>
        <authorList>
            <person name="De Leon K.B."/>
            <person name="Utturkar S.M."/>
            <person name="Camilleri L.B."/>
            <person name="Elias D.A."/>
            <person name="Arkin A.P."/>
            <person name="Fields M.W."/>
            <person name="Brown S.D."/>
            <person name="Wall J.D."/>
        </authorList>
    </citation>
    <scope>NUCLEOTIDE SEQUENCE [LARGE SCALE GENOMIC DNA]</scope>
    <source>
        <strain evidence="7 8">JBW45</strain>
    </source>
</reference>
<feature type="binding site" evidence="6">
    <location>
        <position position="148"/>
    </location>
    <ligand>
        <name>substrate</name>
    </ligand>
</feature>
<keyword evidence="6" id="KW-0963">Cytoplasm</keyword>
<feature type="site" description="Cleavage; by autolysis" evidence="6">
    <location>
        <begin position="184"/>
        <end position="185"/>
    </location>
</feature>
<evidence type="ECO:0000256" key="3">
    <source>
        <dbReference type="ARBA" id="ARBA00022679"/>
    </source>
</evidence>
<dbReference type="EMBL" id="CP010978">
    <property type="protein sequence ID" value="AJQ26583.1"/>
    <property type="molecule type" value="Genomic_DNA"/>
</dbReference>
<feature type="chain" id="PRO_5023329361" description="Arginine biosynthesis bifunctional protein ArgJ beta chain" evidence="6">
    <location>
        <begin position="185"/>
        <end position="401"/>
    </location>
</feature>
<feature type="site" description="Involved in the stabilization of negative charge on the oxyanion by the formation of the oxyanion hole" evidence="6">
    <location>
        <position position="112"/>
    </location>
</feature>
<evidence type="ECO:0000256" key="6">
    <source>
        <dbReference type="HAMAP-Rule" id="MF_01106"/>
    </source>
</evidence>
<dbReference type="CDD" id="cd02152">
    <property type="entry name" value="OAT"/>
    <property type="match status" value="1"/>
</dbReference>
<feature type="active site" description="Nucleophile" evidence="6">
    <location>
        <position position="185"/>
    </location>
</feature>
<comment type="subunit">
    <text evidence="2 6">Heterotetramer of two alpha and two beta chains.</text>
</comment>
<dbReference type="RefSeq" id="WP_007957053.1">
    <property type="nucleotide sequence ID" value="NZ_CP010978.1"/>
</dbReference>
<dbReference type="EC" id="2.3.1.35" evidence="6"/>
<evidence type="ECO:0000256" key="4">
    <source>
        <dbReference type="ARBA" id="ARBA00022813"/>
    </source>
</evidence>
<dbReference type="GO" id="GO:0004042">
    <property type="term" value="F:L-glutamate N-acetyltransferase activity"/>
    <property type="evidence" value="ECO:0007669"/>
    <property type="project" value="UniProtKB-UniRule"/>
</dbReference>
<proteinExistence type="inferred from homology"/>
<dbReference type="NCBIfam" id="NF003802">
    <property type="entry name" value="PRK05388.1"/>
    <property type="match status" value="1"/>
</dbReference>
<feature type="binding site" evidence="6">
    <location>
        <position position="401"/>
    </location>
    <ligand>
        <name>substrate</name>
    </ligand>
</feature>
<keyword evidence="3 6" id="KW-0808">Transferase</keyword>
<evidence type="ECO:0000313" key="8">
    <source>
        <dbReference type="Proteomes" id="UP000005361"/>
    </source>
</evidence>
<dbReference type="HOGENOM" id="CLU_027172_1_0_9"/>
<dbReference type="EC" id="2.3.1.1" evidence="6"/>
<dbReference type="GO" id="GO:0004358">
    <property type="term" value="F:L-glutamate N-acetyltransferase activity, acting on acetyl-L-ornithine as donor"/>
    <property type="evidence" value="ECO:0007669"/>
    <property type="project" value="UniProtKB-UniRule"/>
</dbReference>
<dbReference type="GO" id="GO:0005737">
    <property type="term" value="C:cytoplasm"/>
    <property type="evidence" value="ECO:0007669"/>
    <property type="project" value="UniProtKB-SubCell"/>
</dbReference>
<feature type="binding site" evidence="6">
    <location>
        <position position="396"/>
    </location>
    <ligand>
        <name>substrate</name>
    </ligand>
</feature>
<keyword evidence="6" id="KW-0028">Amino-acid biosynthesis</keyword>
<feature type="binding site" evidence="6">
    <location>
        <position position="174"/>
    </location>
    <ligand>
        <name>substrate</name>
    </ligand>
</feature>
<dbReference type="Pfam" id="PF01960">
    <property type="entry name" value="ArgJ"/>
    <property type="match status" value="1"/>
</dbReference>
<accession>I9NRT5</accession>
<evidence type="ECO:0000256" key="1">
    <source>
        <dbReference type="ARBA" id="ARBA00006774"/>
    </source>
</evidence>
<dbReference type="SUPFAM" id="SSF56266">
    <property type="entry name" value="DmpA/ArgJ-like"/>
    <property type="match status" value="1"/>
</dbReference>
<comment type="catalytic activity">
    <reaction evidence="6">
        <text>L-glutamate + acetyl-CoA = N-acetyl-L-glutamate + CoA + H(+)</text>
        <dbReference type="Rhea" id="RHEA:24292"/>
        <dbReference type="ChEBI" id="CHEBI:15378"/>
        <dbReference type="ChEBI" id="CHEBI:29985"/>
        <dbReference type="ChEBI" id="CHEBI:44337"/>
        <dbReference type="ChEBI" id="CHEBI:57287"/>
        <dbReference type="ChEBI" id="CHEBI:57288"/>
        <dbReference type="EC" id="2.3.1.1"/>
    </reaction>
</comment>
<dbReference type="Gene3D" id="3.60.70.12">
    <property type="entry name" value="L-amino peptidase D-ALA esterase/amidase"/>
    <property type="match status" value="1"/>
</dbReference>
<dbReference type="HAMAP" id="MF_01106">
    <property type="entry name" value="ArgJ"/>
    <property type="match status" value="1"/>
</dbReference>
<comment type="pathway">
    <text evidence="6">Amino-acid biosynthesis; L-arginine biosynthesis; N(2)-acetyl-L-ornithine from L-glutamate: step 1/4.</text>
</comment>
<dbReference type="Proteomes" id="UP000005361">
    <property type="component" value="Chromosome"/>
</dbReference>
<dbReference type="UniPathway" id="UPA00068">
    <property type="reaction ID" value="UER00106"/>
</dbReference>
<comment type="catalytic activity">
    <reaction evidence="6">
        <text>N(2)-acetyl-L-ornithine + L-glutamate = N-acetyl-L-glutamate + L-ornithine</text>
        <dbReference type="Rhea" id="RHEA:15349"/>
        <dbReference type="ChEBI" id="CHEBI:29985"/>
        <dbReference type="ChEBI" id="CHEBI:44337"/>
        <dbReference type="ChEBI" id="CHEBI:46911"/>
        <dbReference type="ChEBI" id="CHEBI:57805"/>
        <dbReference type="EC" id="2.3.1.35"/>
    </reaction>
</comment>
<feature type="binding site" evidence="6">
    <location>
        <position position="185"/>
    </location>
    <ligand>
        <name>substrate</name>
    </ligand>
</feature>
<dbReference type="STRING" id="1192197.JBW_01231"/>
<evidence type="ECO:0000256" key="2">
    <source>
        <dbReference type="ARBA" id="ARBA00011475"/>
    </source>
</evidence>
<sequence>MIDFNGLKAVKGFKFAGVCSNGLKKNIGLLYSTVEDTLGVAIYTRNDVIAAPIVISKKMDELSNKKRAILINSGSSNSFTGRQGLIDGERCILELSKSLKINIEECYIASTGVIGKKLNADSIINNLETLTEKLDEKNSLDFIEATMTTDTKVKQASIKFDIDGIEVTIAGCAKGSGMIMPNMATMLSVLTTDALISHELLKKSLSESAEDTFNCITIDGDMSTNDSIFLLANGVANNKKIENINDKGYENFYNHLKILMKHLSKEIVKDGEGITKFITIDIINTPSRDKAKAVALSIANSPLVKTALFGEDLNWGRILMATGKAMTKMDCSIIDLYINNHLIVKCGEPIIDDEEYKKAKQSLKNRDINILIDFNQGNSRIEIWTCDFSYDYIKKNADYTS</sequence>
<dbReference type="OrthoDB" id="9804242at2"/>
<dbReference type="NCBIfam" id="TIGR00120">
    <property type="entry name" value="ArgJ"/>
    <property type="match status" value="1"/>
</dbReference>
<comment type="pathway">
    <text evidence="6">Amino-acid biosynthesis; L-arginine biosynthesis; L-ornithine and N-acetyl-L-glutamate from L-glutamate and N(2)-acetyl-L-ornithine (cyclic): step 1/1.</text>
</comment>
<dbReference type="InterPro" id="IPR016117">
    <property type="entry name" value="ArgJ-like_dom_sf"/>
</dbReference>
<dbReference type="InterPro" id="IPR002813">
    <property type="entry name" value="Arg_biosynth_ArgJ"/>
</dbReference>